<keyword evidence="2" id="KW-0479">Metal-binding</keyword>
<dbReference type="AlphaFoldDB" id="A0A0M0JRT4"/>
<reference evidence="8" key="1">
    <citation type="journal article" date="2015" name="PLoS Genet.">
        <title>Genome Sequence and Transcriptome Analyses of Chrysochromulina tobin: Metabolic Tools for Enhanced Algal Fitness in the Prominent Order Prymnesiales (Haptophyceae).</title>
        <authorList>
            <person name="Hovde B.T."/>
            <person name="Deodato C.R."/>
            <person name="Hunsperger H.M."/>
            <person name="Ryken S.A."/>
            <person name="Yost W."/>
            <person name="Jha R.K."/>
            <person name="Patterson J."/>
            <person name="Monnat R.J. Jr."/>
            <person name="Barlow S.B."/>
            <person name="Starkenburg S.R."/>
            <person name="Cattolico R.A."/>
        </authorList>
    </citation>
    <scope>NUCLEOTIDE SEQUENCE</scope>
    <source>
        <strain evidence="8">CCMP291</strain>
    </source>
</reference>
<comment type="caution">
    <text evidence="7">The sequence shown here is derived from an EMBL/GenBank/DDBJ whole genome shotgun (WGS) entry which is preliminary data.</text>
</comment>
<dbReference type="PRINTS" id="PR00114">
    <property type="entry name" value="STPHPHTASE"/>
</dbReference>
<dbReference type="Proteomes" id="UP000037460">
    <property type="component" value="Unassembled WGS sequence"/>
</dbReference>
<comment type="cofactor">
    <cofactor evidence="1">
        <name>Mn(2+)</name>
        <dbReference type="ChEBI" id="CHEBI:29035"/>
    </cofactor>
</comment>
<evidence type="ECO:0000256" key="2">
    <source>
        <dbReference type="ARBA" id="ARBA00022723"/>
    </source>
</evidence>
<name>A0A0M0JRT4_9EUKA</name>
<keyword evidence="4" id="KW-0378">Hydrolase</keyword>
<sequence length="510" mass="55223">MMACFSNEGGCLLPTPFVIELLTKQEELLRALPNIVEFEVPPGQQICIVGDIHGQYEDLMHAFYMHGLPSLEKPYLFNGDFVDRGNQGVEVTLTVFAFQQLYPGAVFLNRGNHEEASCHSVDGFRKECTSKYGLAVYDLYGRLFTRLPLATVLNGAVLVLHGGVDSNFTLEQLRDADRAAYVAIVNSGSAKRKRFARPAEGAKSDLRVDGSVDIGEKLTVGQDGEGVIHGRLQGHQADHAEWMPRHDPGEVLMPGDVVALTRDANGTQIKVSKHAMGFIDSADVEYLVPSGKEDGTARELREDDEDEDVFGQVVGQVVDAVIRNGRVEAWVMRSSPLDRWRQMKHSRQMQRDADERVAAAPAPANKVRLPERFEELRLLSSTADARLLSSTVDAGLYSKLESGGTFNIAEKVLPLADDLKRLSTAKYLLNVPANLLALGAVVLLGGEFALIAAVPDDNAVLLSVQVVTGLLAGGGAVILLATSFLVRGMSLAPAHDNGVELSTVVVEGEG</sequence>
<protein>
    <recommendedName>
        <fullName evidence="4">Serine/threonine-protein phosphatase</fullName>
        <ecNumber evidence="4">3.1.3.16</ecNumber>
    </recommendedName>
</protein>
<evidence type="ECO:0000313" key="8">
    <source>
        <dbReference type="Proteomes" id="UP000037460"/>
    </source>
</evidence>
<evidence type="ECO:0000256" key="3">
    <source>
        <dbReference type="ARBA" id="ARBA00023211"/>
    </source>
</evidence>
<dbReference type="Pfam" id="PF06549">
    <property type="entry name" value="DUF1118"/>
    <property type="match status" value="1"/>
</dbReference>
<feature type="transmembrane region" description="Helical" evidence="5">
    <location>
        <begin position="427"/>
        <end position="454"/>
    </location>
</feature>
<evidence type="ECO:0000256" key="4">
    <source>
        <dbReference type="RuleBase" id="RU004273"/>
    </source>
</evidence>
<dbReference type="SMART" id="SM00156">
    <property type="entry name" value="PP2Ac"/>
    <property type="match status" value="1"/>
</dbReference>
<dbReference type="SUPFAM" id="SSF56300">
    <property type="entry name" value="Metallo-dependent phosphatases"/>
    <property type="match status" value="1"/>
</dbReference>
<accession>A0A0M0JRT4</accession>
<comment type="similarity">
    <text evidence="4">Belongs to the PPP phosphatase family.</text>
</comment>
<keyword evidence="3" id="KW-0464">Manganese</keyword>
<feature type="transmembrane region" description="Helical" evidence="5">
    <location>
        <begin position="460"/>
        <end position="486"/>
    </location>
</feature>
<dbReference type="PANTHER" id="PTHR45668">
    <property type="entry name" value="SERINE/THREONINE-PROTEIN PHOSPHATASE 5-RELATED"/>
    <property type="match status" value="1"/>
</dbReference>
<keyword evidence="8" id="KW-1185">Reference proteome</keyword>
<dbReference type="Pfam" id="PF00149">
    <property type="entry name" value="Metallophos"/>
    <property type="match status" value="1"/>
</dbReference>
<dbReference type="PROSITE" id="PS00125">
    <property type="entry name" value="SER_THR_PHOSPHATASE"/>
    <property type="match status" value="1"/>
</dbReference>
<dbReference type="EC" id="3.1.3.16" evidence="4"/>
<dbReference type="Gene3D" id="3.60.21.10">
    <property type="match status" value="1"/>
</dbReference>
<evidence type="ECO:0000259" key="6">
    <source>
        <dbReference type="PROSITE" id="PS00125"/>
    </source>
</evidence>
<dbReference type="InterPro" id="IPR006186">
    <property type="entry name" value="Ser/Thr-sp_prot-phosphatase"/>
</dbReference>
<organism evidence="7 8">
    <name type="scientific">Chrysochromulina tobinii</name>
    <dbReference type="NCBI Taxonomy" id="1460289"/>
    <lineage>
        <taxon>Eukaryota</taxon>
        <taxon>Haptista</taxon>
        <taxon>Haptophyta</taxon>
        <taxon>Prymnesiophyceae</taxon>
        <taxon>Prymnesiales</taxon>
        <taxon>Chrysochromulinaceae</taxon>
        <taxon>Chrysochromulina</taxon>
    </lineage>
</organism>
<evidence type="ECO:0000256" key="5">
    <source>
        <dbReference type="SAM" id="Phobius"/>
    </source>
</evidence>
<dbReference type="OrthoDB" id="442428at2759"/>
<dbReference type="InterPro" id="IPR051134">
    <property type="entry name" value="PPP_phosphatase"/>
</dbReference>
<keyword evidence="5" id="KW-1133">Transmembrane helix</keyword>
<evidence type="ECO:0000256" key="1">
    <source>
        <dbReference type="ARBA" id="ARBA00001936"/>
    </source>
</evidence>
<feature type="domain" description="Serine/threonine specific protein phosphatases" evidence="6">
    <location>
        <begin position="109"/>
        <end position="114"/>
    </location>
</feature>
<dbReference type="InterPro" id="IPR009500">
    <property type="entry name" value="DUF1118"/>
</dbReference>
<keyword evidence="5" id="KW-0812">Transmembrane</keyword>
<dbReference type="PANTHER" id="PTHR45668:SF5">
    <property type="entry name" value="SERINE_THREONINE-PROTEIN PHOSPHATASE 5"/>
    <property type="match status" value="1"/>
</dbReference>
<comment type="catalytic activity">
    <reaction evidence="4">
        <text>O-phospho-L-threonyl-[protein] + H2O = L-threonyl-[protein] + phosphate</text>
        <dbReference type="Rhea" id="RHEA:47004"/>
        <dbReference type="Rhea" id="RHEA-COMP:11060"/>
        <dbReference type="Rhea" id="RHEA-COMP:11605"/>
        <dbReference type="ChEBI" id="CHEBI:15377"/>
        <dbReference type="ChEBI" id="CHEBI:30013"/>
        <dbReference type="ChEBI" id="CHEBI:43474"/>
        <dbReference type="ChEBI" id="CHEBI:61977"/>
        <dbReference type="EC" id="3.1.3.16"/>
    </reaction>
</comment>
<gene>
    <name evidence="7" type="ORF">Ctob_002208</name>
</gene>
<evidence type="ECO:0000313" key="7">
    <source>
        <dbReference type="EMBL" id="KOO29326.1"/>
    </source>
</evidence>
<dbReference type="InterPro" id="IPR004843">
    <property type="entry name" value="Calcineurin-like_PHP"/>
</dbReference>
<keyword evidence="5" id="KW-0472">Membrane</keyword>
<dbReference type="EMBL" id="JWZX01002432">
    <property type="protein sequence ID" value="KOO29326.1"/>
    <property type="molecule type" value="Genomic_DNA"/>
</dbReference>
<dbReference type="GO" id="GO:0046872">
    <property type="term" value="F:metal ion binding"/>
    <property type="evidence" value="ECO:0007669"/>
    <property type="project" value="UniProtKB-KW"/>
</dbReference>
<dbReference type="GO" id="GO:0004722">
    <property type="term" value="F:protein serine/threonine phosphatase activity"/>
    <property type="evidence" value="ECO:0007669"/>
    <property type="project" value="UniProtKB-EC"/>
</dbReference>
<proteinExistence type="inferred from homology"/>
<dbReference type="InterPro" id="IPR029052">
    <property type="entry name" value="Metallo-depent_PP-like"/>
</dbReference>